<gene>
    <name evidence="4" type="ORF">FP2506_01560</name>
</gene>
<dbReference type="AlphaFoldDB" id="Q0G1Y5"/>
<proteinExistence type="inferred from homology"/>
<evidence type="ECO:0000256" key="1">
    <source>
        <dbReference type="ARBA" id="ARBA00009199"/>
    </source>
</evidence>
<dbReference type="SUPFAM" id="SSF75304">
    <property type="entry name" value="Amidase signature (AS) enzymes"/>
    <property type="match status" value="1"/>
</dbReference>
<comment type="similarity">
    <text evidence="1">Belongs to the amidase family.</text>
</comment>
<dbReference type="PANTHER" id="PTHR11895:SF151">
    <property type="entry name" value="GLUTAMYL-TRNA(GLN) AMIDOTRANSFERASE SUBUNIT A"/>
    <property type="match status" value="1"/>
</dbReference>
<dbReference type="HOGENOM" id="CLU_009600_0_0_5"/>
<sequence length="423" mass="43433">MSAAALDRHRLSVCDILAAIEDGALAPADVVAESRSRITARDAEVGAFVTLADETASAIGGPLSGIPVGIKDIFDTSDMPTEMGSSLYAGHRPRFDATLVSMARTQGAAIVGKTVTTELASLDPAGTNNPAAPGHTPGGSSSGSAAAVAAGFCAAAYGSQTGASVVRPAAFCGIAGFKPSFRLLPTVGMKTFAWSLDTAGLFAASVRDVALFADLLTGRALRVRDELSLAGLTLGFYRTKLDDSIEPAMVDALDRTRRAAEKAGVRIIDLDEPGALEEGRDAHTAIQGYEASRALMHEQRSGGDSLGPKVKAILDDGAGYTPEEYDIARRAARVARKAANGLFESVDAIVAPSAFGPAPKGLSSTGDPTIAKLWTLTGNPVVNVPGLATENGLPLGISIVARFGRDARVLAIAAGLERTFSGV</sequence>
<keyword evidence="5" id="KW-1185">Reference proteome</keyword>
<dbReference type="RefSeq" id="WP_007065462.1">
    <property type="nucleotide sequence ID" value="NZ_DS022272.1"/>
</dbReference>
<dbReference type="STRING" id="217511.GCA_001463845_02245"/>
<reference evidence="4 5" key="1">
    <citation type="journal article" date="2010" name="J. Bacteriol.">
        <title>Genome sequence of Fulvimarina pelagi HTCC2506T, a Mn(II)-oxidizing alphaproteobacterium possessing an aerobic anoxygenic photosynthetic gene cluster and Xanthorhodopsin.</title>
        <authorList>
            <person name="Kang I."/>
            <person name="Oh H.M."/>
            <person name="Lim S.I."/>
            <person name="Ferriera S."/>
            <person name="Giovannoni S.J."/>
            <person name="Cho J.C."/>
        </authorList>
    </citation>
    <scope>NUCLEOTIDE SEQUENCE [LARGE SCALE GENOMIC DNA]</scope>
    <source>
        <strain evidence="4 5">HTCC2506</strain>
    </source>
</reference>
<evidence type="ECO:0000259" key="3">
    <source>
        <dbReference type="Pfam" id="PF01425"/>
    </source>
</evidence>
<accession>Q0G1Y5</accession>
<dbReference type="Pfam" id="PF01425">
    <property type="entry name" value="Amidase"/>
    <property type="match status" value="1"/>
</dbReference>
<evidence type="ECO:0000313" key="5">
    <source>
        <dbReference type="Proteomes" id="UP000004310"/>
    </source>
</evidence>
<dbReference type="InterPro" id="IPR000120">
    <property type="entry name" value="Amidase"/>
</dbReference>
<dbReference type="Proteomes" id="UP000004310">
    <property type="component" value="Unassembled WGS sequence"/>
</dbReference>
<dbReference type="InterPro" id="IPR036928">
    <property type="entry name" value="AS_sf"/>
</dbReference>
<organism evidence="4 5">
    <name type="scientific">Fulvimarina pelagi HTCC2506</name>
    <dbReference type="NCBI Taxonomy" id="314231"/>
    <lineage>
        <taxon>Bacteria</taxon>
        <taxon>Pseudomonadati</taxon>
        <taxon>Pseudomonadota</taxon>
        <taxon>Alphaproteobacteria</taxon>
        <taxon>Hyphomicrobiales</taxon>
        <taxon>Aurantimonadaceae</taxon>
        <taxon>Fulvimarina</taxon>
    </lineage>
</organism>
<evidence type="ECO:0000256" key="2">
    <source>
        <dbReference type="SAM" id="MobiDB-lite"/>
    </source>
</evidence>
<dbReference type="EMBL" id="AATP01000003">
    <property type="protein sequence ID" value="EAU41413.1"/>
    <property type="molecule type" value="Genomic_DNA"/>
</dbReference>
<name>Q0G1Y5_9HYPH</name>
<comment type="caution">
    <text evidence="4">The sequence shown here is derived from an EMBL/GenBank/DDBJ whole genome shotgun (WGS) entry which is preliminary data.</text>
</comment>
<protein>
    <submittedName>
        <fullName evidence="4">Malonamidase E2</fullName>
    </submittedName>
</protein>
<dbReference type="eggNOG" id="COG0154">
    <property type="taxonomic scope" value="Bacteria"/>
</dbReference>
<dbReference type="InterPro" id="IPR023631">
    <property type="entry name" value="Amidase_dom"/>
</dbReference>
<dbReference type="GO" id="GO:0003824">
    <property type="term" value="F:catalytic activity"/>
    <property type="evidence" value="ECO:0007669"/>
    <property type="project" value="InterPro"/>
</dbReference>
<feature type="domain" description="Amidase" evidence="3">
    <location>
        <begin position="55"/>
        <end position="410"/>
    </location>
</feature>
<feature type="region of interest" description="Disordered" evidence="2">
    <location>
        <begin position="121"/>
        <end position="140"/>
    </location>
</feature>
<evidence type="ECO:0000313" key="4">
    <source>
        <dbReference type="EMBL" id="EAU41413.1"/>
    </source>
</evidence>
<dbReference type="PANTHER" id="PTHR11895">
    <property type="entry name" value="TRANSAMIDASE"/>
    <property type="match status" value="1"/>
</dbReference>
<dbReference type="Gene3D" id="3.90.1300.10">
    <property type="entry name" value="Amidase signature (AS) domain"/>
    <property type="match status" value="1"/>
</dbReference>